<reference evidence="4 5" key="1">
    <citation type="submission" date="2024-02" db="EMBL/GenBank/DDBJ databases">
        <title>De novo assembly and annotation of 12 fungi associated with fruit tree decline syndrome in Ontario, Canada.</title>
        <authorList>
            <person name="Sulman M."/>
            <person name="Ellouze W."/>
            <person name="Ilyukhin E."/>
        </authorList>
    </citation>
    <scope>NUCLEOTIDE SEQUENCE [LARGE SCALE GENOMIC DNA]</scope>
    <source>
        <strain evidence="4 5">M1-105</strain>
    </source>
</reference>
<dbReference type="PANTHER" id="PTHR10366:SF564">
    <property type="entry name" value="STEROL-4-ALPHA-CARBOXYLATE 3-DEHYDROGENASE, DECARBOXYLATING"/>
    <property type="match status" value="1"/>
</dbReference>
<organism evidence="4 5">
    <name type="scientific">Neofusicoccum ribis</name>
    <dbReference type="NCBI Taxonomy" id="45134"/>
    <lineage>
        <taxon>Eukaryota</taxon>
        <taxon>Fungi</taxon>
        <taxon>Dikarya</taxon>
        <taxon>Ascomycota</taxon>
        <taxon>Pezizomycotina</taxon>
        <taxon>Dothideomycetes</taxon>
        <taxon>Dothideomycetes incertae sedis</taxon>
        <taxon>Botryosphaeriales</taxon>
        <taxon>Botryosphaeriaceae</taxon>
        <taxon>Neofusicoccum</taxon>
    </lineage>
</organism>
<dbReference type="Proteomes" id="UP001521116">
    <property type="component" value="Unassembled WGS sequence"/>
</dbReference>
<dbReference type="InterPro" id="IPR050425">
    <property type="entry name" value="NAD(P)_dehydrat-like"/>
</dbReference>
<comment type="caution">
    <text evidence="4">The sequence shown here is derived from an EMBL/GenBank/DDBJ whole genome shotgun (WGS) entry which is preliminary data.</text>
</comment>
<evidence type="ECO:0000313" key="5">
    <source>
        <dbReference type="Proteomes" id="UP001521116"/>
    </source>
</evidence>
<accession>A0ABR3TEP5</accession>
<name>A0ABR3TEP5_9PEZI</name>
<dbReference type="Gene3D" id="3.40.50.720">
    <property type="entry name" value="NAD(P)-binding Rossmann-like Domain"/>
    <property type="match status" value="1"/>
</dbReference>
<evidence type="ECO:0000256" key="2">
    <source>
        <dbReference type="ARBA" id="ARBA00023445"/>
    </source>
</evidence>
<protein>
    <recommendedName>
        <fullName evidence="3">NAD-dependent epimerase/dehydratase domain-containing protein</fullName>
    </recommendedName>
</protein>
<keyword evidence="5" id="KW-1185">Reference proteome</keyword>
<proteinExistence type="inferred from homology"/>
<evidence type="ECO:0000259" key="3">
    <source>
        <dbReference type="Pfam" id="PF01370"/>
    </source>
</evidence>
<dbReference type="SUPFAM" id="SSF51735">
    <property type="entry name" value="NAD(P)-binding Rossmann-fold domains"/>
    <property type="match status" value="1"/>
</dbReference>
<evidence type="ECO:0000256" key="1">
    <source>
        <dbReference type="ARBA" id="ARBA00023002"/>
    </source>
</evidence>
<feature type="domain" description="NAD-dependent epimerase/dehydratase" evidence="3">
    <location>
        <begin position="7"/>
        <end position="270"/>
    </location>
</feature>
<evidence type="ECO:0000313" key="4">
    <source>
        <dbReference type="EMBL" id="KAL1637867.1"/>
    </source>
</evidence>
<dbReference type="InterPro" id="IPR036291">
    <property type="entry name" value="NAD(P)-bd_dom_sf"/>
</dbReference>
<dbReference type="Pfam" id="PF01370">
    <property type="entry name" value="Epimerase"/>
    <property type="match status" value="1"/>
</dbReference>
<keyword evidence="1" id="KW-0560">Oxidoreductase</keyword>
<dbReference type="InterPro" id="IPR001509">
    <property type="entry name" value="Epimerase_deHydtase"/>
</dbReference>
<dbReference type="PANTHER" id="PTHR10366">
    <property type="entry name" value="NAD DEPENDENT EPIMERASE/DEHYDRATASE"/>
    <property type="match status" value="1"/>
</dbReference>
<dbReference type="EMBL" id="JAJVDC020000002">
    <property type="protein sequence ID" value="KAL1637867.1"/>
    <property type="molecule type" value="Genomic_DNA"/>
</dbReference>
<gene>
    <name evidence="4" type="ORF">SLS56_000424</name>
</gene>
<comment type="similarity">
    <text evidence="2">Belongs to the NAD(P)-dependent epimerase/dehydratase family. Dihydroflavonol-4-reductase subfamily.</text>
</comment>
<sequence length="379" mass="40300">MSKGTLLITGASGYLGFAILLRALREGYTPHIVVRSAAKLDFVKNAPDLVALPNASTCKYFIVPDLTAPGSLDQATAGCDYVIHGASPLPWQLCEPELQHAQLVVPAVACTLSALESARRSKTVKRVVCISSMAAFTPPELMGPLIPDSPVHISEDRIPPEASPPFADVVTAYCASKNAALRRSIEWMAEQGGGVGAGFDLVALAPVYVAGRHPLATSTRDLWDSSNSLFLRLLAGKTAGWTEGVDAPEVAGGVHVDDVVELHLRALDRDQVPTPPATGVELCTVAVQMEWKDVAAAAKRLFPKEVESGLLPCSVVGSKTQVRFDSGKVERLFGVKLRGLDEMLESLVPQYLELLEKEGKEGEGAPEWMKDGKVGGGAV</sequence>